<dbReference type="Gene3D" id="1.10.287.470">
    <property type="entry name" value="Helix hairpin bin"/>
    <property type="match status" value="1"/>
</dbReference>
<dbReference type="SUPFAM" id="SSF111369">
    <property type="entry name" value="HlyD-like secretion proteins"/>
    <property type="match status" value="1"/>
</dbReference>
<dbReference type="AlphaFoldDB" id="A0A6P1ZK59"/>
<feature type="signal peptide" evidence="4">
    <location>
        <begin position="1"/>
        <end position="35"/>
    </location>
</feature>
<keyword evidence="2" id="KW-0175">Coiled coil</keyword>
<dbReference type="GO" id="GO:1990281">
    <property type="term" value="C:efflux pump complex"/>
    <property type="evidence" value="ECO:0007669"/>
    <property type="project" value="TreeGrafter"/>
</dbReference>
<dbReference type="RefSeq" id="WP_144305167.1">
    <property type="nucleotide sequence ID" value="NZ_QMIF01000005.1"/>
</dbReference>
<dbReference type="NCBIfam" id="TIGR01730">
    <property type="entry name" value="RND_mfp"/>
    <property type="match status" value="1"/>
</dbReference>
<evidence type="ECO:0000256" key="2">
    <source>
        <dbReference type="SAM" id="Coils"/>
    </source>
</evidence>
<feature type="region of interest" description="Disordered" evidence="3">
    <location>
        <begin position="331"/>
        <end position="350"/>
    </location>
</feature>
<dbReference type="EMBL" id="QMIF01000005">
    <property type="protein sequence ID" value="TVM34169.1"/>
    <property type="molecule type" value="Genomic_DNA"/>
</dbReference>
<dbReference type="Gene3D" id="2.40.50.100">
    <property type="match status" value="1"/>
</dbReference>
<dbReference type="Proteomes" id="UP000434052">
    <property type="component" value="Unassembled WGS sequence"/>
</dbReference>
<comment type="similarity">
    <text evidence="1">Belongs to the membrane fusion protein (MFP) (TC 8.A.1) family.</text>
</comment>
<evidence type="ECO:0000313" key="5">
    <source>
        <dbReference type="EMBL" id="TVM34169.1"/>
    </source>
</evidence>
<protein>
    <submittedName>
        <fullName evidence="5">Efflux transporter periplasmic adaptor subunit</fullName>
    </submittedName>
</protein>
<dbReference type="OrthoDB" id="5450597at2"/>
<dbReference type="GO" id="GO:0015562">
    <property type="term" value="F:efflux transmembrane transporter activity"/>
    <property type="evidence" value="ECO:0007669"/>
    <property type="project" value="TreeGrafter"/>
</dbReference>
<comment type="caution">
    <text evidence="5">The sequence shown here is derived from an EMBL/GenBank/DDBJ whole genome shotgun (WGS) entry which is preliminary data.</text>
</comment>
<proteinExistence type="inferred from homology"/>
<dbReference type="PANTHER" id="PTHR30469">
    <property type="entry name" value="MULTIDRUG RESISTANCE PROTEIN MDTA"/>
    <property type="match status" value="1"/>
</dbReference>
<evidence type="ECO:0000256" key="4">
    <source>
        <dbReference type="SAM" id="SignalP"/>
    </source>
</evidence>
<evidence type="ECO:0000313" key="6">
    <source>
        <dbReference type="Proteomes" id="UP000434052"/>
    </source>
</evidence>
<accession>A0A6P1ZK59</accession>
<dbReference type="PANTHER" id="PTHR30469:SF15">
    <property type="entry name" value="HLYD FAMILY OF SECRETION PROTEINS"/>
    <property type="match status" value="1"/>
</dbReference>
<reference evidence="5 6" key="1">
    <citation type="submission" date="2018-06" db="EMBL/GenBank/DDBJ databases">
        <title>Complete genome of Desulfovibrio marinus P48SEP.</title>
        <authorList>
            <person name="Crispim J.S."/>
            <person name="Vidigal P.M.P."/>
            <person name="Silva L.C.F."/>
            <person name="Araujo L.C."/>
            <person name="Laguardia C.N."/>
            <person name="Dias R.S."/>
            <person name="Sousa M.P."/>
            <person name="Paula S.O."/>
            <person name="Silva C."/>
        </authorList>
    </citation>
    <scope>NUCLEOTIDE SEQUENCE [LARGE SCALE GENOMIC DNA]</scope>
    <source>
        <strain evidence="5 6">P48SEP</strain>
    </source>
</reference>
<keyword evidence="4" id="KW-0732">Signal</keyword>
<dbReference type="Gene3D" id="2.40.30.170">
    <property type="match status" value="1"/>
</dbReference>
<gene>
    <name evidence="5" type="ORF">DQK91_09760</name>
</gene>
<feature type="chain" id="PRO_5027079656" evidence="4">
    <location>
        <begin position="36"/>
        <end position="350"/>
    </location>
</feature>
<organism evidence="5 6">
    <name type="scientific">Oceanidesulfovibrio marinus</name>
    <dbReference type="NCBI Taxonomy" id="370038"/>
    <lineage>
        <taxon>Bacteria</taxon>
        <taxon>Pseudomonadati</taxon>
        <taxon>Thermodesulfobacteriota</taxon>
        <taxon>Desulfovibrionia</taxon>
        <taxon>Desulfovibrionales</taxon>
        <taxon>Desulfovibrionaceae</taxon>
        <taxon>Oceanidesulfovibrio</taxon>
    </lineage>
</organism>
<dbReference type="InterPro" id="IPR006143">
    <property type="entry name" value="RND_pump_MFP"/>
</dbReference>
<evidence type="ECO:0000256" key="1">
    <source>
        <dbReference type="ARBA" id="ARBA00009477"/>
    </source>
</evidence>
<sequence>MQRSAHRHCALLVRIVPLLCPLLCLYLALATPAPAQESGQKLVVAQPSTREASLTAFTRAGTVMTLVSEVAGKVISVNADIGDTIDENGVFARLDDTFTRLELNKVLVQQDKLRSNIAYDAKEVSRYQSLVKRDSAAQSQLDKLELDLALAKHELASMQVEEERLREKLERFIVTAPPHWAVMERYVEPGEWINTGEKLAELGDFRVLIAPFGLSPEEFDWLKRQKGPIPLLVPDLPGGPQTVQASVGRISPGFNPETRKIHVELEIPAKPPLTRGGQRVELAMRLPDAPGTVILPKSAVTYRYEEYWVTRPDGSELKVVLLGKGHSADTVRVTSPDIQPGDELLSHPES</sequence>
<feature type="coiled-coil region" evidence="2">
    <location>
        <begin position="141"/>
        <end position="168"/>
    </location>
</feature>
<name>A0A6P1ZK59_9BACT</name>
<evidence type="ECO:0000256" key="3">
    <source>
        <dbReference type="SAM" id="MobiDB-lite"/>
    </source>
</evidence>